<evidence type="ECO:0000256" key="2">
    <source>
        <dbReference type="SAM" id="MobiDB-lite"/>
    </source>
</evidence>
<feature type="coiled-coil region" evidence="1">
    <location>
        <begin position="412"/>
        <end position="458"/>
    </location>
</feature>
<feature type="compositionally biased region" description="Basic and acidic residues" evidence="2">
    <location>
        <begin position="167"/>
        <end position="179"/>
    </location>
</feature>
<proteinExistence type="predicted"/>
<reference evidence="3" key="1">
    <citation type="journal article" date="2004" name="J. Clin. Microbiol.">
        <title>Distinct diversity of the cag pathogenicity island among Helicobacter pylori strains in Japan.</title>
        <authorList>
            <person name="Azuma T."/>
            <person name="Yamakawa A."/>
            <person name="Yamazaki S."/>
            <person name="Ohtani M."/>
            <person name="Ito Y."/>
            <person name="Muramatsu A."/>
            <person name="Suto H."/>
            <person name="Yamazaki Y."/>
            <person name="Keida Y."/>
            <person name="Higashi H."/>
            <person name="Hatakeyama M."/>
        </authorList>
    </citation>
    <scope>NUCLEOTIDE SEQUENCE</scope>
    <source>
        <strain evidence="3">OK107</strain>
    </source>
</reference>
<accession>Q75X66</accession>
<evidence type="ECO:0000313" key="3">
    <source>
        <dbReference type="EMBL" id="BAD13965.1"/>
    </source>
</evidence>
<protein>
    <submittedName>
        <fullName evidence="3">Cag pathogenicity island protein</fullName>
    </submittedName>
</protein>
<dbReference type="AlphaFoldDB" id="Q75X66"/>
<evidence type="ECO:0000256" key="1">
    <source>
        <dbReference type="SAM" id="Coils"/>
    </source>
</evidence>
<name>Q75X66_HELPX</name>
<dbReference type="EMBL" id="AB120423">
    <property type="protein sequence ID" value="BAD13965.1"/>
    <property type="molecule type" value="Genomic_DNA"/>
</dbReference>
<sequence length="611" mass="69825">MIQRELNSVSFYGCSNYINKGDCKGVLREINGLMKMVCLASVKANIKENSFFLRCKNYLKCKWIASVDPQDPKYPKCNGLMKRKKNFKNNEFFTAASLTLNAMEFCLYINLKKRKLMFRKLATAVSLIGLLTSNTLYAKEISEADKVIKATKETKETKKEAKRLKKEAKQRQEIPDHKKPQYASVDDTKTQALFDIYDTLNVNDKSFGDWFGNSALKDKTYLYAMDLLDYNNYLSIENPIIKTRAMGTYADLIIITGSLEQVNGYYNILKALNKRNAKFVLKINENMPYAQATFLRVPKRSDPNAHTLDKGASIDENKLFEQQKRAYFNYANDVICRPNDEVCSPLRDEMVAMPTSDSVTQKPNIIAPYSLYRLKETNNANEAQPSPYATQTAPENSKEKLIEELIANSQLIANEEEREKKLLAEKEKQEAELAKYKLKDLENQKKLKALEAELKKKNAKKPRVVEVPVSPQTSNSDETMRVVKEKENYNGLLVDKETTIKRSYEGTLISENSYSKKTPLNPNDLRNLEEEIKSYYIKSNGLCYTNGINLYVKIKNDPYKEGMLCGYESVQNLLSPLKDKLKSTSKSSKSVTERFKVKFCLGNGIGLTLFS</sequence>
<keyword evidence="1" id="KW-0175">Coiled coil</keyword>
<organism evidence="3">
    <name type="scientific">Helicobacter pylori</name>
    <name type="common">Campylobacter pylori</name>
    <dbReference type="NCBI Taxonomy" id="210"/>
    <lineage>
        <taxon>Bacteria</taxon>
        <taxon>Pseudomonadati</taxon>
        <taxon>Campylobacterota</taxon>
        <taxon>Epsilonproteobacteria</taxon>
        <taxon>Campylobacterales</taxon>
        <taxon>Helicobacteraceae</taxon>
        <taxon>Helicobacter</taxon>
    </lineage>
</organism>
<gene>
    <name evidence="3" type="primary">HP0521</name>
</gene>
<feature type="region of interest" description="Disordered" evidence="2">
    <location>
        <begin position="158"/>
        <end position="181"/>
    </location>
</feature>